<evidence type="ECO:0000256" key="2">
    <source>
        <dbReference type="ARBA" id="ARBA00022741"/>
    </source>
</evidence>
<feature type="domain" description="DhaL" evidence="5">
    <location>
        <begin position="1"/>
        <end position="133"/>
    </location>
</feature>
<dbReference type="Gene3D" id="3.40.50.10440">
    <property type="entry name" value="Dihydroxyacetone kinase, domain 1"/>
    <property type="match status" value="1"/>
</dbReference>
<dbReference type="PROSITE" id="PS51480">
    <property type="entry name" value="DHAL"/>
    <property type="match status" value="1"/>
</dbReference>
<gene>
    <name evidence="7" type="ORF">Pflav_017690</name>
</gene>
<dbReference type="Gene3D" id="1.25.40.340">
    <property type="match status" value="1"/>
</dbReference>
<dbReference type="InterPro" id="IPR004006">
    <property type="entry name" value="DhaK_dom"/>
</dbReference>
<accession>A0A6F8XNJ0</accession>
<dbReference type="GO" id="GO:0019563">
    <property type="term" value="P:glycerol catabolic process"/>
    <property type="evidence" value="ECO:0007669"/>
    <property type="project" value="TreeGrafter"/>
</dbReference>
<protein>
    <recommendedName>
        <fullName evidence="9">Dihydroxyacetone kinase</fullName>
    </recommendedName>
</protein>
<dbReference type="Pfam" id="PF02734">
    <property type="entry name" value="Dak2"/>
    <property type="match status" value="1"/>
</dbReference>
<evidence type="ECO:0000259" key="5">
    <source>
        <dbReference type="PROSITE" id="PS51480"/>
    </source>
</evidence>
<dbReference type="Gene3D" id="3.30.1180.20">
    <property type="entry name" value="Dihydroxyacetone kinase, domain 2"/>
    <property type="match status" value="1"/>
</dbReference>
<dbReference type="Proteomes" id="UP000502508">
    <property type="component" value="Chromosome"/>
</dbReference>
<keyword evidence="2" id="KW-0547">Nucleotide-binding</keyword>
<dbReference type="InterPro" id="IPR036117">
    <property type="entry name" value="DhaL_dom_sf"/>
</dbReference>
<sequence length="493" mass="49400">MAEILSREMGGSSGPLWTIGLFRAAGSLDADPGVGPALAAAAAGISEYGGAKEGDKTFLDALLAAASAVSALPDGAPAAEVAQAAAEGAWAGAARTAGYAARRGRAAYVGDRAVGRFDPGAAAVAMMFGAVAEAYGSPVRPPASYSASRVELARPGAAEPAGTKQFVNDPDDAVTESLVGYALAHPDLVVWEPGDRFLRRRQPSPGLVGLVAGGGSGHEPMHGGFVGTGMLTAVAPGPVFASPTVHQVLAATLAADAGAGVVHLVKNYTGDLINFGIAAELAQARGVVVRRVVIADDIGVDSSRHDVGRRGTGATVLAEKVAGAAAQAGRPIDEVVAVTERLLRGARSFGIALGSCSPPGAAPILALGADEIEMGVGIHGEPGRERAPYRPAADLVRMAAGELLASLAPPPGASLLALASGLGGTTLMEQYLLFGELHARLTAAGHRVARSLVGPYLTALDMAGAVLTVAVLDEELTALWDAPVAAAGLRWGA</sequence>
<name>A0A6F8XNJ0_9ACTN</name>
<organism evidence="7 8">
    <name type="scientific">Phytohabitans flavus</name>
    <dbReference type="NCBI Taxonomy" id="1076124"/>
    <lineage>
        <taxon>Bacteria</taxon>
        <taxon>Bacillati</taxon>
        <taxon>Actinomycetota</taxon>
        <taxon>Actinomycetes</taxon>
        <taxon>Micromonosporales</taxon>
        <taxon>Micromonosporaceae</taxon>
    </lineage>
</organism>
<evidence type="ECO:0000256" key="1">
    <source>
        <dbReference type="ARBA" id="ARBA00022679"/>
    </source>
</evidence>
<keyword evidence="4" id="KW-0067">ATP-binding</keyword>
<dbReference type="SUPFAM" id="SSF82549">
    <property type="entry name" value="DAK1/DegV-like"/>
    <property type="match status" value="1"/>
</dbReference>
<dbReference type="PROSITE" id="PS51481">
    <property type="entry name" value="DHAK"/>
    <property type="match status" value="1"/>
</dbReference>
<dbReference type="PANTHER" id="PTHR28629:SF4">
    <property type="entry name" value="TRIOKINASE_FMN CYCLASE"/>
    <property type="match status" value="1"/>
</dbReference>
<dbReference type="InterPro" id="IPR004007">
    <property type="entry name" value="DhaL_dom"/>
</dbReference>
<dbReference type="InterPro" id="IPR050861">
    <property type="entry name" value="Dihydroxyacetone_Kinase"/>
</dbReference>
<dbReference type="SUPFAM" id="SSF101473">
    <property type="entry name" value="DhaL-like"/>
    <property type="match status" value="1"/>
</dbReference>
<dbReference type="SMART" id="SM01120">
    <property type="entry name" value="Dak2"/>
    <property type="match status" value="1"/>
</dbReference>
<keyword evidence="8" id="KW-1185">Reference proteome</keyword>
<reference evidence="7 8" key="1">
    <citation type="submission" date="2020-03" db="EMBL/GenBank/DDBJ databases">
        <title>Whole genome shotgun sequence of Phytohabitans flavus NBRC 107702.</title>
        <authorList>
            <person name="Komaki H."/>
            <person name="Tamura T."/>
        </authorList>
    </citation>
    <scope>NUCLEOTIDE SEQUENCE [LARGE SCALE GENOMIC DNA]</scope>
    <source>
        <strain evidence="7 8">NBRC 107702</strain>
    </source>
</reference>
<dbReference type="PANTHER" id="PTHR28629">
    <property type="entry name" value="TRIOKINASE/FMN CYCLASE"/>
    <property type="match status" value="1"/>
</dbReference>
<dbReference type="EMBL" id="AP022870">
    <property type="protein sequence ID" value="BCB75359.1"/>
    <property type="molecule type" value="Genomic_DNA"/>
</dbReference>
<evidence type="ECO:0008006" key="9">
    <source>
        <dbReference type="Google" id="ProtNLM"/>
    </source>
</evidence>
<dbReference type="GO" id="GO:0005524">
    <property type="term" value="F:ATP binding"/>
    <property type="evidence" value="ECO:0007669"/>
    <property type="project" value="UniProtKB-KW"/>
</dbReference>
<evidence type="ECO:0000256" key="3">
    <source>
        <dbReference type="ARBA" id="ARBA00022777"/>
    </source>
</evidence>
<dbReference type="GO" id="GO:0005829">
    <property type="term" value="C:cytosol"/>
    <property type="evidence" value="ECO:0007669"/>
    <property type="project" value="TreeGrafter"/>
</dbReference>
<proteinExistence type="predicted"/>
<dbReference type="Pfam" id="PF02733">
    <property type="entry name" value="Dak1"/>
    <property type="match status" value="1"/>
</dbReference>
<evidence type="ECO:0000259" key="6">
    <source>
        <dbReference type="PROSITE" id="PS51481"/>
    </source>
</evidence>
<reference evidence="7 8" key="2">
    <citation type="submission" date="2020-03" db="EMBL/GenBank/DDBJ databases">
        <authorList>
            <person name="Ichikawa N."/>
            <person name="Kimura A."/>
            <person name="Kitahashi Y."/>
            <person name="Uohara A."/>
        </authorList>
    </citation>
    <scope>NUCLEOTIDE SEQUENCE [LARGE SCALE GENOMIC DNA]</scope>
    <source>
        <strain evidence="7 8">NBRC 107702</strain>
    </source>
</reference>
<dbReference type="KEGG" id="pfla:Pflav_017690"/>
<keyword evidence="1" id="KW-0808">Transferase</keyword>
<dbReference type="FunFam" id="3.40.50.10440:FF:000001">
    <property type="entry name" value="Dihydroxyacetone kinase, DhaK subunit"/>
    <property type="match status" value="1"/>
</dbReference>
<feature type="domain" description="DhaK" evidence="6">
    <location>
        <begin position="169"/>
        <end position="491"/>
    </location>
</feature>
<dbReference type="AlphaFoldDB" id="A0A6F8XNJ0"/>
<evidence type="ECO:0000313" key="7">
    <source>
        <dbReference type="EMBL" id="BCB75359.1"/>
    </source>
</evidence>
<evidence type="ECO:0000313" key="8">
    <source>
        <dbReference type="Proteomes" id="UP000502508"/>
    </source>
</evidence>
<dbReference type="GO" id="GO:0004371">
    <property type="term" value="F:glycerone kinase activity"/>
    <property type="evidence" value="ECO:0007669"/>
    <property type="project" value="InterPro"/>
</dbReference>
<evidence type="ECO:0000256" key="4">
    <source>
        <dbReference type="ARBA" id="ARBA00022840"/>
    </source>
</evidence>
<keyword evidence="3" id="KW-0418">Kinase</keyword>